<evidence type="ECO:0000313" key="2">
    <source>
        <dbReference type="Proteomes" id="UP000295176"/>
    </source>
</evidence>
<protein>
    <submittedName>
        <fullName evidence="1">Uncharacterized protein</fullName>
    </submittedName>
</protein>
<accession>A0A4R6R9L3</accession>
<reference evidence="1 2" key="1">
    <citation type="submission" date="2019-03" db="EMBL/GenBank/DDBJ databases">
        <title>Subsurface microbial communities from deep shales in Ohio and West Virginia, USA.</title>
        <authorList>
            <person name="Wrighton K."/>
        </authorList>
    </citation>
    <scope>NUCLEOTIDE SEQUENCE [LARGE SCALE GENOMIC DNA]</scope>
    <source>
        <strain evidence="1 2">MSL 7</strain>
    </source>
</reference>
<name>A0A4R6R9L3_9FIRM</name>
<dbReference type="Proteomes" id="UP000295176">
    <property type="component" value="Unassembled WGS sequence"/>
</dbReference>
<sequence length="205" mass="23696">MNLDYFKLNVSQNVGQISKKKLSLLKEILSAEYPEVQRLDNGGYIFLNLNKKSNFLILPNQVSANFDKIPETFDFNSDVKKPLLQIFEALIFEEEVKASARFNFLKDTSNSFEKSLDLIDNEKKKRKLNEKGIIGTGYRFLREGQFGGISEIKIEPLIDDKSKWFIESIININNDTNINAVLKYINEEINSFESEYADLIDLYTN</sequence>
<organism evidence="1 2">
    <name type="scientific">Halanaerobium saccharolyticum</name>
    <dbReference type="NCBI Taxonomy" id="43595"/>
    <lineage>
        <taxon>Bacteria</taxon>
        <taxon>Bacillati</taxon>
        <taxon>Bacillota</taxon>
        <taxon>Clostridia</taxon>
        <taxon>Halanaerobiales</taxon>
        <taxon>Halanaerobiaceae</taxon>
        <taxon>Halanaerobium</taxon>
    </lineage>
</organism>
<comment type="caution">
    <text evidence="1">The sequence shown here is derived from an EMBL/GenBank/DDBJ whole genome shotgun (WGS) entry which is preliminary data.</text>
</comment>
<dbReference type="AlphaFoldDB" id="A0A4R6R9L3"/>
<gene>
    <name evidence="1" type="ORF">C7957_1475</name>
</gene>
<evidence type="ECO:0000313" key="1">
    <source>
        <dbReference type="EMBL" id="TDP82297.1"/>
    </source>
</evidence>
<proteinExistence type="predicted"/>
<dbReference type="RefSeq" id="WP_133531315.1">
    <property type="nucleotide sequence ID" value="NZ_SNXX01000047.1"/>
</dbReference>
<dbReference type="EMBL" id="SNXX01000047">
    <property type="protein sequence ID" value="TDP82297.1"/>
    <property type="molecule type" value="Genomic_DNA"/>
</dbReference>